<dbReference type="AlphaFoldDB" id="X1M4F2"/>
<organism evidence="1">
    <name type="scientific">marine sediment metagenome</name>
    <dbReference type="NCBI Taxonomy" id="412755"/>
    <lineage>
        <taxon>unclassified sequences</taxon>
        <taxon>metagenomes</taxon>
        <taxon>ecological metagenomes</taxon>
    </lineage>
</organism>
<proteinExistence type="predicted"/>
<sequence length="58" mass="6567">MVVGLNLKTQCPATIKINNPGIILKDRKAPRLVQFIGYFHYGMLEQVIYGYIAKLDVT</sequence>
<reference evidence="1" key="1">
    <citation type="journal article" date="2014" name="Front. Microbiol.">
        <title>High frequency of phylogenetically diverse reductive dehalogenase-homologous genes in deep subseafloor sedimentary metagenomes.</title>
        <authorList>
            <person name="Kawai M."/>
            <person name="Futagami T."/>
            <person name="Toyoda A."/>
            <person name="Takaki Y."/>
            <person name="Nishi S."/>
            <person name="Hori S."/>
            <person name="Arai W."/>
            <person name="Tsubouchi T."/>
            <person name="Morono Y."/>
            <person name="Uchiyama I."/>
            <person name="Ito T."/>
            <person name="Fujiyama A."/>
            <person name="Inagaki F."/>
            <person name="Takami H."/>
        </authorList>
    </citation>
    <scope>NUCLEOTIDE SEQUENCE</scope>
    <source>
        <strain evidence="1">Expedition CK06-06</strain>
    </source>
</reference>
<dbReference type="EMBL" id="BARV01008889">
    <property type="protein sequence ID" value="GAI09540.1"/>
    <property type="molecule type" value="Genomic_DNA"/>
</dbReference>
<feature type="non-terminal residue" evidence="1">
    <location>
        <position position="58"/>
    </location>
</feature>
<comment type="caution">
    <text evidence="1">The sequence shown here is derived from an EMBL/GenBank/DDBJ whole genome shotgun (WGS) entry which is preliminary data.</text>
</comment>
<evidence type="ECO:0000313" key="1">
    <source>
        <dbReference type="EMBL" id="GAI09540.1"/>
    </source>
</evidence>
<protein>
    <submittedName>
        <fullName evidence="1">Uncharacterized protein</fullName>
    </submittedName>
</protein>
<gene>
    <name evidence="1" type="ORF">S06H3_17730</name>
</gene>
<name>X1M4F2_9ZZZZ</name>
<accession>X1M4F2</accession>